<reference evidence="2" key="1">
    <citation type="submission" date="2020-05" db="EMBL/GenBank/DDBJ databases">
        <authorList>
            <person name="Chiriac C."/>
            <person name="Salcher M."/>
            <person name="Ghai R."/>
            <person name="Kavagutti S V."/>
        </authorList>
    </citation>
    <scope>NUCLEOTIDE SEQUENCE</scope>
</reference>
<name>A0A6J6I7Z5_9ZZZZ</name>
<dbReference type="Gene3D" id="6.10.250.2700">
    <property type="match status" value="1"/>
</dbReference>
<dbReference type="AlphaFoldDB" id="A0A6J6I7Z5"/>
<evidence type="ECO:0000313" key="1">
    <source>
        <dbReference type="EMBL" id="CAB4600468.1"/>
    </source>
</evidence>
<protein>
    <submittedName>
        <fullName evidence="2">Unannotated protein</fullName>
    </submittedName>
</protein>
<accession>A0A6J6I7Z5</accession>
<dbReference type="EMBL" id="CAEZUZ010000173">
    <property type="protein sequence ID" value="CAB4621780.1"/>
    <property type="molecule type" value="Genomic_DNA"/>
</dbReference>
<proteinExistence type="predicted"/>
<dbReference type="EMBL" id="CAEZUL010000067">
    <property type="protein sequence ID" value="CAB4600468.1"/>
    <property type="molecule type" value="Genomic_DNA"/>
</dbReference>
<gene>
    <name evidence="1" type="ORF">UFOPK1808_00728</name>
    <name evidence="2" type="ORF">UFOPK1889_00956</name>
</gene>
<sequence>MWFLMSTEEVNRLMLAASATEALGKDAAAVLMDHLPMGGISHLATKDDLVLMRAEFHTDVADLRTELKTEIAELRTEVKTDIAELRAELYKVLNAQTTKFITVMTAINALMFAGLKWG</sequence>
<organism evidence="2">
    <name type="scientific">freshwater metagenome</name>
    <dbReference type="NCBI Taxonomy" id="449393"/>
    <lineage>
        <taxon>unclassified sequences</taxon>
        <taxon>metagenomes</taxon>
        <taxon>ecological metagenomes</taxon>
    </lineage>
</organism>
<evidence type="ECO:0000313" key="2">
    <source>
        <dbReference type="EMBL" id="CAB4621780.1"/>
    </source>
</evidence>